<dbReference type="Proteomes" id="UP000009046">
    <property type="component" value="Unassembled WGS sequence"/>
</dbReference>
<evidence type="ECO:0000313" key="8">
    <source>
        <dbReference type="EMBL" id="EEB16793.1"/>
    </source>
</evidence>
<dbReference type="KEGG" id="phu:Phum_PHUM437900"/>
<dbReference type="CTD" id="8230600"/>
<evidence type="ECO:0000259" key="7">
    <source>
        <dbReference type="SMART" id="SM01168"/>
    </source>
</evidence>
<keyword evidence="10" id="KW-1185">Reference proteome</keyword>
<keyword evidence="4" id="KW-0378">Hydrolase</keyword>
<comment type="subcellular location">
    <subcellularLocation>
        <location evidence="1">Nucleus</location>
    </subcellularLocation>
</comment>
<dbReference type="VEuPathDB" id="VectorBase:PHUM437900"/>
<evidence type="ECO:0000256" key="1">
    <source>
        <dbReference type="ARBA" id="ARBA00004123"/>
    </source>
</evidence>
<dbReference type="GO" id="GO:0005634">
    <property type="term" value="C:nucleus"/>
    <property type="evidence" value="ECO:0007669"/>
    <property type="project" value="UniProtKB-SubCell"/>
</dbReference>
<dbReference type="AlphaFoldDB" id="E0VTT7"/>
<dbReference type="OMA" id="YHIMPDF"/>
<keyword evidence="3" id="KW-0479">Metal-binding</keyword>
<name>E0VTT7_PEDHC</name>
<evidence type="ECO:0000256" key="6">
    <source>
        <dbReference type="ARBA" id="ARBA00023242"/>
    </source>
</evidence>
<feature type="domain" description="DUF1907" evidence="7">
    <location>
        <begin position="22"/>
        <end position="301"/>
    </location>
</feature>
<protein>
    <recommendedName>
        <fullName evidence="7">DUF1907 domain-containing protein</fullName>
    </recommendedName>
</protein>
<comment type="subunit">
    <text evidence="2">Monomer.</text>
</comment>
<evidence type="ECO:0000256" key="4">
    <source>
        <dbReference type="ARBA" id="ARBA00022801"/>
    </source>
</evidence>
<evidence type="ECO:0000313" key="9">
    <source>
        <dbReference type="EnsemblMetazoa" id="PHUM437900-PA"/>
    </source>
</evidence>
<dbReference type="InterPro" id="IPR015021">
    <property type="entry name" value="C11orf54_DUF1907"/>
</dbReference>
<dbReference type="OrthoDB" id="5119241at2759"/>
<evidence type="ECO:0000256" key="5">
    <source>
        <dbReference type="ARBA" id="ARBA00022833"/>
    </source>
</evidence>
<organism>
    <name type="scientific">Pediculus humanus subsp. corporis</name>
    <name type="common">Body louse</name>
    <dbReference type="NCBI Taxonomy" id="121224"/>
    <lineage>
        <taxon>Eukaryota</taxon>
        <taxon>Metazoa</taxon>
        <taxon>Ecdysozoa</taxon>
        <taxon>Arthropoda</taxon>
        <taxon>Hexapoda</taxon>
        <taxon>Insecta</taxon>
        <taxon>Pterygota</taxon>
        <taxon>Neoptera</taxon>
        <taxon>Paraneoptera</taxon>
        <taxon>Psocodea</taxon>
        <taxon>Troctomorpha</taxon>
        <taxon>Phthiraptera</taxon>
        <taxon>Anoplura</taxon>
        <taxon>Pediculidae</taxon>
        <taxon>Pediculus</taxon>
    </lineage>
</organism>
<dbReference type="EnsemblMetazoa" id="PHUM437900-RA">
    <property type="protein sequence ID" value="PHUM437900-PA"/>
    <property type="gene ID" value="PHUM437900"/>
</dbReference>
<gene>
    <name evidence="9" type="primary">8230600</name>
    <name evidence="8" type="ORF">Phum_PHUM437900</name>
</gene>
<reference evidence="8" key="1">
    <citation type="submission" date="2007-04" db="EMBL/GenBank/DDBJ databases">
        <title>Annotation of Pediculus humanus corporis strain USDA.</title>
        <authorList>
            <person name="Kirkness E."/>
            <person name="Hannick L."/>
            <person name="Hass B."/>
            <person name="Bruggner R."/>
            <person name="Lawson D."/>
            <person name="Bidwell S."/>
            <person name="Joardar V."/>
            <person name="Caler E."/>
            <person name="Walenz B."/>
            <person name="Inman J."/>
            <person name="Schobel S."/>
            <person name="Galinsky K."/>
            <person name="Amedeo P."/>
            <person name="Strausberg R."/>
        </authorList>
    </citation>
    <scope>NUCLEOTIDE SEQUENCE</scope>
    <source>
        <strain evidence="8">USDA</strain>
    </source>
</reference>
<reference evidence="8" key="2">
    <citation type="submission" date="2007-04" db="EMBL/GenBank/DDBJ databases">
        <title>The genome of the human body louse.</title>
        <authorList>
            <consortium name="The Human Body Louse Genome Consortium"/>
            <person name="Kirkness E."/>
            <person name="Walenz B."/>
            <person name="Hass B."/>
            <person name="Bruggner R."/>
            <person name="Strausberg R."/>
        </authorList>
    </citation>
    <scope>NUCLEOTIDE SEQUENCE</scope>
    <source>
        <strain evidence="8">USDA</strain>
    </source>
</reference>
<dbReference type="PANTHER" id="PTHR13204:SF1">
    <property type="entry name" value="ESTER HYDROLASE C11ORF54"/>
    <property type="match status" value="1"/>
</dbReference>
<dbReference type="PANTHER" id="PTHR13204">
    <property type="entry name" value="PTD012 PROTEIN"/>
    <property type="match status" value="1"/>
</dbReference>
<dbReference type="GO" id="GO:0016788">
    <property type="term" value="F:hydrolase activity, acting on ester bonds"/>
    <property type="evidence" value="ECO:0007669"/>
    <property type="project" value="TreeGrafter"/>
</dbReference>
<keyword evidence="6" id="KW-0539">Nucleus</keyword>
<dbReference type="FunCoup" id="E0VTT7">
    <property type="interactions" value="261"/>
</dbReference>
<accession>E0VTT7</accession>
<dbReference type="HOGENOM" id="CLU_055541_0_0_1"/>
<dbReference type="eggNOG" id="KOG4048">
    <property type="taxonomic scope" value="Eukaryota"/>
</dbReference>
<evidence type="ECO:0000256" key="3">
    <source>
        <dbReference type="ARBA" id="ARBA00022723"/>
    </source>
</evidence>
<dbReference type="Pfam" id="PF08925">
    <property type="entry name" value="DUF1907"/>
    <property type="match status" value="1"/>
</dbReference>
<dbReference type="RefSeq" id="XP_002429531.1">
    <property type="nucleotide sequence ID" value="XM_002429486.1"/>
</dbReference>
<dbReference type="CDD" id="cd17298">
    <property type="entry name" value="DUF1907"/>
    <property type="match status" value="1"/>
</dbReference>
<dbReference type="SUPFAM" id="SSF117856">
    <property type="entry name" value="AF0104/ALDC/Ptd012-like"/>
    <property type="match status" value="1"/>
</dbReference>
<evidence type="ECO:0000256" key="2">
    <source>
        <dbReference type="ARBA" id="ARBA00011245"/>
    </source>
</evidence>
<dbReference type="STRING" id="121224.E0VTT7"/>
<reference evidence="9" key="3">
    <citation type="submission" date="2020-05" db="UniProtKB">
        <authorList>
            <consortium name="EnsemblMetazoa"/>
        </authorList>
    </citation>
    <scope>IDENTIFICATION</scope>
    <source>
        <strain evidence="9">USDA</strain>
    </source>
</reference>
<keyword evidence="5" id="KW-0862">Zinc</keyword>
<dbReference type="GO" id="GO:0008270">
    <property type="term" value="F:zinc ion binding"/>
    <property type="evidence" value="ECO:0007669"/>
    <property type="project" value="TreeGrafter"/>
</dbReference>
<proteinExistence type="predicted"/>
<dbReference type="SMART" id="SM01168">
    <property type="entry name" value="DUF1907"/>
    <property type="match status" value="1"/>
</dbReference>
<dbReference type="EMBL" id="DS235773">
    <property type="protein sequence ID" value="EEB16793.1"/>
    <property type="molecule type" value="Genomic_DNA"/>
</dbReference>
<evidence type="ECO:0000313" key="10">
    <source>
        <dbReference type="Proteomes" id="UP000009046"/>
    </source>
</evidence>
<dbReference type="GeneID" id="8230600"/>
<dbReference type="EMBL" id="AAZO01005347">
    <property type="status" value="NOT_ANNOTATED_CDS"/>
    <property type="molecule type" value="Genomic_DNA"/>
</dbReference>
<sequence length="313" mass="35102">MKNCAIETFDLSIVPLEDLAAGLNEHLKYNFEKVKVEVKDCPDLTQPPFTLACKGLTGNERIVEIGGVPYLLPKPRKDKLYDLKDLSKILNLDPCYITGAGAGPWPYAGTNCEMIINMEHNGDKVNNKTRIAKVNVTDGKCIQEVLPNDECRNAVLSNLYCSSGEQGKVLEISCSKRIGNDDFITSIRKILGENFKDKILGLGGVFVIKKGKVKQHVMPDFSNREISSEDDLNKWLKFYEMNTPLIAVGTLVNNDPGLDLRVQHFHSFSHHGEGGHYHIDTTPNDVEYLAYFGLGEKLYRIDRPSQTHNYGRD</sequence>
<dbReference type="InParanoid" id="E0VTT7"/>